<feature type="signal peptide" evidence="14">
    <location>
        <begin position="1"/>
        <end position="29"/>
    </location>
</feature>
<evidence type="ECO:0000256" key="6">
    <source>
        <dbReference type="ARBA" id="ARBA00022723"/>
    </source>
</evidence>
<comment type="catalytic activity">
    <reaction evidence="1 12">
        <text>Endohydrolysis of (1-&gt;4)-alpha-D-glucosidic linkages in polysaccharides containing three or more (1-&gt;4)-alpha-linked D-glucose units.</text>
        <dbReference type="EC" id="3.2.1.1"/>
    </reaction>
</comment>
<evidence type="ECO:0000256" key="13">
    <source>
        <dbReference type="SAM" id="MobiDB-lite"/>
    </source>
</evidence>
<dbReference type="Gene3D" id="2.60.40.1180">
    <property type="entry name" value="Golgi alpha-mannosidase II"/>
    <property type="match status" value="1"/>
</dbReference>
<dbReference type="SMART" id="SM01065">
    <property type="entry name" value="CBM_2"/>
    <property type="match status" value="1"/>
</dbReference>
<evidence type="ECO:0000313" key="17">
    <source>
        <dbReference type="Proteomes" id="UP000199181"/>
    </source>
</evidence>
<evidence type="ECO:0000256" key="8">
    <source>
        <dbReference type="ARBA" id="ARBA00022837"/>
    </source>
</evidence>
<dbReference type="CDD" id="cd05810">
    <property type="entry name" value="CBM20_alpha_MTH"/>
    <property type="match status" value="1"/>
</dbReference>
<dbReference type="InterPro" id="IPR013783">
    <property type="entry name" value="Ig-like_fold"/>
</dbReference>
<comment type="similarity">
    <text evidence="3 11">Belongs to the glycosyl hydrolase 13 family.</text>
</comment>
<feature type="region of interest" description="Disordered" evidence="13">
    <location>
        <begin position="658"/>
        <end position="679"/>
    </location>
</feature>
<keyword evidence="9 12" id="KW-0119">Carbohydrate metabolism</keyword>
<evidence type="ECO:0000256" key="1">
    <source>
        <dbReference type="ARBA" id="ARBA00000548"/>
    </source>
</evidence>
<evidence type="ECO:0000256" key="2">
    <source>
        <dbReference type="ARBA" id="ARBA00001913"/>
    </source>
</evidence>
<protein>
    <recommendedName>
        <fullName evidence="5 12">Alpha-amylase</fullName>
        <ecNumber evidence="4 12">3.2.1.1</ecNumber>
    </recommendedName>
</protein>
<dbReference type="GO" id="GO:0004556">
    <property type="term" value="F:alpha-amylase activity"/>
    <property type="evidence" value="ECO:0007669"/>
    <property type="project" value="UniProtKB-UniRule"/>
</dbReference>
<keyword evidence="8" id="KW-0106">Calcium</keyword>
<evidence type="ECO:0000256" key="9">
    <source>
        <dbReference type="ARBA" id="ARBA00023277"/>
    </source>
</evidence>
<keyword evidence="6" id="KW-0479">Metal-binding</keyword>
<dbReference type="EC" id="3.2.1.1" evidence="4 12"/>
<dbReference type="PROSITE" id="PS51166">
    <property type="entry name" value="CBM20"/>
    <property type="match status" value="1"/>
</dbReference>
<dbReference type="Proteomes" id="UP000199181">
    <property type="component" value="Unassembled WGS sequence"/>
</dbReference>
<dbReference type="AlphaFoldDB" id="A0A1I0KTM8"/>
<evidence type="ECO:0000256" key="11">
    <source>
        <dbReference type="RuleBase" id="RU003615"/>
    </source>
</evidence>
<accession>A0A1I0KTM8</accession>
<dbReference type="Gene3D" id="2.60.40.10">
    <property type="entry name" value="Immunoglobulins"/>
    <property type="match status" value="1"/>
</dbReference>
<evidence type="ECO:0000256" key="3">
    <source>
        <dbReference type="ARBA" id="ARBA00008061"/>
    </source>
</evidence>
<evidence type="ECO:0000256" key="7">
    <source>
        <dbReference type="ARBA" id="ARBA00022801"/>
    </source>
</evidence>
<comment type="cofactor">
    <cofactor evidence="2">
        <name>Ca(2+)</name>
        <dbReference type="ChEBI" id="CHEBI:29108"/>
    </cofactor>
</comment>
<dbReference type="GO" id="GO:0005975">
    <property type="term" value="P:carbohydrate metabolic process"/>
    <property type="evidence" value="ECO:0007669"/>
    <property type="project" value="InterPro"/>
</dbReference>
<evidence type="ECO:0000313" key="16">
    <source>
        <dbReference type="EMBL" id="SEU28372.1"/>
    </source>
</evidence>
<dbReference type="InterPro" id="IPR006046">
    <property type="entry name" value="Alpha_amylase"/>
</dbReference>
<feature type="compositionally biased region" description="Low complexity" evidence="13">
    <location>
        <begin position="666"/>
        <end position="679"/>
    </location>
</feature>
<dbReference type="Pfam" id="PF00128">
    <property type="entry name" value="Alpha-amylase"/>
    <property type="match status" value="1"/>
</dbReference>
<dbReference type="InterPro" id="IPR031319">
    <property type="entry name" value="A-amylase_C"/>
</dbReference>
<dbReference type="InterPro" id="IPR013784">
    <property type="entry name" value="Carb-bd-like_fold"/>
</dbReference>
<reference evidence="17" key="1">
    <citation type="submission" date="2016-10" db="EMBL/GenBank/DDBJ databases">
        <authorList>
            <person name="Varghese N."/>
            <person name="Submissions S."/>
        </authorList>
    </citation>
    <scope>NUCLEOTIDE SEQUENCE [LARGE SCALE GENOMIC DNA]</scope>
    <source>
        <strain evidence="17">DSM 16858</strain>
    </source>
</reference>
<dbReference type="GO" id="GO:2001070">
    <property type="term" value="F:starch binding"/>
    <property type="evidence" value="ECO:0007669"/>
    <property type="project" value="InterPro"/>
</dbReference>
<dbReference type="InterPro" id="IPR006047">
    <property type="entry name" value="GH13_cat_dom"/>
</dbReference>
<dbReference type="CDD" id="cd11317">
    <property type="entry name" value="AmyAc_bac_euk_AmyA"/>
    <property type="match status" value="1"/>
</dbReference>
<dbReference type="InterPro" id="IPR006048">
    <property type="entry name" value="A-amylase/branching_C"/>
</dbReference>
<evidence type="ECO:0000256" key="5">
    <source>
        <dbReference type="ARBA" id="ARBA00017303"/>
    </source>
</evidence>
<dbReference type="InterPro" id="IPR017853">
    <property type="entry name" value="GH"/>
</dbReference>
<feature type="chain" id="PRO_5011503561" description="Alpha-amylase" evidence="14">
    <location>
        <begin position="30"/>
        <end position="679"/>
    </location>
</feature>
<keyword evidence="17" id="KW-1185">Reference proteome</keyword>
<dbReference type="EMBL" id="FOIJ01000013">
    <property type="protein sequence ID" value="SEU28372.1"/>
    <property type="molecule type" value="Genomic_DNA"/>
</dbReference>
<feature type="domain" description="CBM20" evidence="15">
    <location>
        <begin position="576"/>
        <end position="679"/>
    </location>
</feature>
<dbReference type="InterPro" id="IPR013780">
    <property type="entry name" value="Glyco_hydro_b"/>
</dbReference>
<dbReference type="InterPro" id="IPR002044">
    <property type="entry name" value="CBM20"/>
</dbReference>
<dbReference type="Pfam" id="PF00686">
    <property type="entry name" value="CBM_20"/>
    <property type="match status" value="1"/>
</dbReference>
<dbReference type="Pfam" id="PF02806">
    <property type="entry name" value="Alpha-amylase_C"/>
    <property type="match status" value="1"/>
</dbReference>
<dbReference type="PRINTS" id="PR00110">
    <property type="entry name" value="ALPHAAMYLASE"/>
</dbReference>
<dbReference type="Gene3D" id="3.20.20.80">
    <property type="entry name" value="Glycosidases"/>
    <property type="match status" value="1"/>
</dbReference>
<gene>
    <name evidence="16" type="ORF">SAMN05443639_113150</name>
</gene>
<dbReference type="RefSeq" id="WP_245767734.1">
    <property type="nucleotide sequence ID" value="NZ_FOIJ01000013.1"/>
</dbReference>
<evidence type="ECO:0000256" key="4">
    <source>
        <dbReference type="ARBA" id="ARBA00012595"/>
    </source>
</evidence>
<dbReference type="SMART" id="SM00642">
    <property type="entry name" value="Aamy"/>
    <property type="match status" value="1"/>
</dbReference>
<evidence type="ECO:0000256" key="14">
    <source>
        <dbReference type="SAM" id="SignalP"/>
    </source>
</evidence>
<dbReference type="GO" id="GO:0046872">
    <property type="term" value="F:metal ion binding"/>
    <property type="evidence" value="ECO:0007669"/>
    <property type="project" value="UniProtKB-KW"/>
</dbReference>
<dbReference type="PANTHER" id="PTHR43447">
    <property type="entry name" value="ALPHA-AMYLASE"/>
    <property type="match status" value="1"/>
</dbReference>
<dbReference type="Gene3D" id="2.60.40.3620">
    <property type="match status" value="1"/>
</dbReference>
<dbReference type="SMART" id="SM00632">
    <property type="entry name" value="Aamy_C"/>
    <property type="match status" value="1"/>
</dbReference>
<name>A0A1I0KTM8_9BACT</name>
<evidence type="ECO:0000256" key="12">
    <source>
        <dbReference type="RuleBase" id="RU361134"/>
    </source>
</evidence>
<dbReference type="SUPFAM" id="SSF51445">
    <property type="entry name" value="(Trans)glycosidases"/>
    <property type="match status" value="1"/>
</dbReference>
<keyword evidence="10 12" id="KW-0326">Glycosidase</keyword>
<organism evidence="16 17">
    <name type="scientific">Stigmatella erecta</name>
    <dbReference type="NCBI Taxonomy" id="83460"/>
    <lineage>
        <taxon>Bacteria</taxon>
        <taxon>Pseudomonadati</taxon>
        <taxon>Myxococcota</taxon>
        <taxon>Myxococcia</taxon>
        <taxon>Myxococcales</taxon>
        <taxon>Cystobacterineae</taxon>
        <taxon>Archangiaceae</taxon>
        <taxon>Stigmatella</taxon>
    </lineage>
</organism>
<keyword evidence="14" id="KW-0732">Signal</keyword>
<proteinExistence type="inferred from homology"/>
<sequence>MLAQSIKRGGGLLTLACSLFLGMPGEAQAQTYVHLFEWRWPDVARECETFLGPKGYTAVQVSPPNEHISGSEWWGRYQPVSYKLDSRGGSRAQFIDMVQRCNAAGVAIYADLVINHTAAGTGGTGSGGSTWSNRRHPMFGPQDYHSPICSISNYQDAYNVQSCDLVGLPDLNTGSSTVQQTIANYVNDLTAIGVKGFRIDAAKHMSAGDLSGIRGRFTGSPYVFLEVIDLGGEAVTASQYFGLGTVTEFKYSANIGTQFKAGQLKNLNAFGESWGFMGGDKAVVFTDNHDNQRGHGAGGANVLTYKDGGLYTLANVFMLGWPYGYPQVMSSYAFSNSDVGPPGSNVHNGSSVDCFGGTWQCEHRRQAIANMVTFRKATQGAPVSRWWDNGNNQVAFARTGKGFVVINREGGTLSRTFATGLPAGTYCNIVTGDFVNNACTGSTVTVDASGNAAFNVPGMTAAAIHINAKGTGGGGGYTKTYPQVYFRGTANNWGATAMTLVANNTWRTTATFGATTTERFKFDIYGDWTLNFGDTQRDGIAESGGGDIPIAQAGTYTLTFNDSTLAYTAQRDSSGGGGTGTVAVTFTCNNGTTAAGQSVYVAGSVSALGSWAPASAIKLSPTSYPTWTGTITLPASTAVQWKCLKHNETDATQGLQWQGGANNALSTPATGTASASASF</sequence>
<evidence type="ECO:0000256" key="10">
    <source>
        <dbReference type="ARBA" id="ARBA00023295"/>
    </source>
</evidence>
<keyword evidence="7 12" id="KW-0378">Hydrolase</keyword>
<evidence type="ECO:0000259" key="15">
    <source>
        <dbReference type="PROSITE" id="PS51166"/>
    </source>
</evidence>
<dbReference type="SUPFAM" id="SSF49452">
    <property type="entry name" value="Starch-binding domain-like"/>
    <property type="match status" value="1"/>
</dbReference>
<dbReference type="SUPFAM" id="SSF51011">
    <property type="entry name" value="Glycosyl hydrolase domain"/>
    <property type="match status" value="1"/>
</dbReference>